<dbReference type="InterPro" id="IPR010918">
    <property type="entry name" value="PurM-like_C_dom"/>
</dbReference>
<evidence type="ECO:0000256" key="5">
    <source>
        <dbReference type="ARBA" id="ARBA00010280"/>
    </source>
</evidence>
<dbReference type="GO" id="GO:0006189">
    <property type="term" value="P:'de novo' IMP biosynthetic process"/>
    <property type="evidence" value="ECO:0007669"/>
    <property type="project" value="UniProtKB-UniPathway"/>
</dbReference>
<keyword evidence="14 24" id="KW-0067">ATP-binding</keyword>
<dbReference type="GO" id="GO:0004637">
    <property type="term" value="F:phosphoribosylamine-glycine ligase activity"/>
    <property type="evidence" value="ECO:0007669"/>
    <property type="project" value="UniProtKB-EC"/>
</dbReference>
<comment type="similarity">
    <text evidence="5">Belongs to the AIR synthase family.</text>
</comment>
<dbReference type="NCBIfam" id="TIGR00878">
    <property type="entry name" value="purM"/>
    <property type="match status" value="1"/>
</dbReference>
<dbReference type="FunFam" id="3.90.600.10:FF:000001">
    <property type="entry name" value="Trifunctional purine biosynthetic protein adenosine-3"/>
    <property type="match status" value="1"/>
</dbReference>
<comment type="pathway">
    <text evidence="3">Purine metabolism; IMP biosynthesis via de novo pathway; N(1)-(5-phospho-D-ribosyl)glycinamide from 5-phospho-alpha-D-ribose 1-diphosphate: step 2/2.</text>
</comment>
<dbReference type="InterPro" id="IPR000115">
    <property type="entry name" value="PRibGlycinamide_synth"/>
</dbReference>
<dbReference type="OrthoDB" id="2018833at2759"/>
<evidence type="ECO:0000256" key="1">
    <source>
        <dbReference type="ARBA" id="ARBA00004496"/>
    </source>
</evidence>
<reference evidence="28 29" key="1">
    <citation type="submission" date="2019-03" db="EMBL/GenBank/DDBJ databases">
        <title>Sequencing 23 genomes of Wallemia ichthyophaga.</title>
        <authorList>
            <person name="Gostincar C."/>
        </authorList>
    </citation>
    <scope>NUCLEOTIDE SEQUENCE [LARGE SCALE GENOMIC DNA]</scope>
    <source>
        <strain evidence="27 29">EXF-6200</strain>
        <strain evidence="26 28">EXF-8621</strain>
    </source>
</reference>
<comment type="function">
    <text evidence="17">Catalyzes the second and fifth step in the 'de novo' purine biosynthesis pathway; contains phosphoribosylamine--glycine ligase (GARS) and phosphoribosylformylglycinamidine cyclo-ligase (AIRS) activities.</text>
</comment>
<dbReference type="PROSITE" id="PS50975">
    <property type="entry name" value="ATP_GRASP"/>
    <property type="match status" value="1"/>
</dbReference>
<evidence type="ECO:0000256" key="3">
    <source>
        <dbReference type="ARBA" id="ARBA00005174"/>
    </source>
</evidence>
<dbReference type="FunFam" id="3.30.470.20:FF:000018">
    <property type="entry name" value="Trifunctional purine biosynthetic protein adenosine-3"/>
    <property type="match status" value="1"/>
</dbReference>
<dbReference type="AlphaFoldDB" id="A0A4T0KD59"/>
<name>A0A4T0KD59_WALIC</name>
<evidence type="ECO:0000256" key="18">
    <source>
        <dbReference type="ARBA" id="ARBA00029444"/>
    </source>
</evidence>
<dbReference type="EMBL" id="SPOI01000334">
    <property type="protein sequence ID" value="TIB28539.1"/>
    <property type="molecule type" value="Genomic_DNA"/>
</dbReference>
<proteinExistence type="inferred from homology"/>
<evidence type="ECO:0000256" key="22">
    <source>
        <dbReference type="ARBA" id="ARBA00047843"/>
    </source>
</evidence>
<sequence length="801" mass="85126">MSLRVLILGNGGREHTLAYTLAQSKLVESIVVAPGNGGTADITKCKNFECGHSPKDFNNLVKFAIENNINLVIPGPEQPLVDGVEAGISVFGPSQAAAQCEGSKTFSKDFMARHNIPTAAFKNFDKSQSAPAKEYVHQSYSNGISLVVKADGLAGGKGVIIPQSEQECINEVENVLEKNQFGSAGSSLVLEQLLTGPELSVLAFTDGYTVHALPAAQDHKRIGEGDTGGNTGGMGAYTPAPAETPQVRKECLNIIQNTVTGMRKDGFPMVGMLFTGFMLDPTGVKVLEYNVRFGDPETQALLRLLSPESDLAEIMKACVDRRLDCVKFSLREGEHAVSVVLASGGYPGKYPTGVPIKINQLPQDVVAYHAGTAIKDGQLVTAGGRVLAVSAFASTLHEALEKAYKGVDAIQFEGKTYRKDIAHRALNVTSEEGMTYAQAGVSIEEGNRLVDLIKPTVKATKRSGADADIGGFGGAFDLKAAGFKDPILVCATDGVGTKIKIAHNTKIHDSVGIDLVAMSVNDLIVQGAEPLLFLDYYACSKLQVDDAAAVIKGIAEGCRQANCALIGGETAEMPNIYSDGEQGTNRDATYLPTIDDYDLAGFAVGAVERGEILPKNNIKAGDVLVGVSSSGIHSNGYSLVHKIIARVYGNDVDYRCVKAPWSEREGSLAEELLTPTKIYVKSTLPVIRQGLVKGMSHITGGGFTDNIPRVLPKGLGAVVDASKWKRPAIFDWLQQSGRVASSEMSRTFNNGIGMVLVVDAQDADNVVKEIKKTGENDVHVIGDVVQGSETSVVNVQGWENA</sequence>
<evidence type="ECO:0000256" key="2">
    <source>
        <dbReference type="ARBA" id="ARBA00004686"/>
    </source>
</evidence>
<keyword evidence="15" id="KW-0464">Manganese</keyword>
<protein>
    <recommendedName>
        <fullName evidence="8">Phosphoribosylformylglycinamidine cyclo-ligase</fullName>
        <ecNumber evidence="6">6.3.3.1</ecNumber>
        <ecNumber evidence="7">6.3.4.13</ecNumber>
    </recommendedName>
    <alternativeName>
        <fullName evidence="20">AIR synthase</fullName>
    </alternativeName>
    <alternativeName>
        <fullName evidence="21">AIRS</fullName>
    </alternativeName>
    <alternativeName>
        <fullName evidence="19">Phosphoribosyl-aminoimidazole synthetase</fullName>
    </alternativeName>
</protein>
<dbReference type="Gene3D" id="3.40.50.20">
    <property type="match status" value="1"/>
</dbReference>
<dbReference type="EMBL" id="SPOF01000105">
    <property type="protein sequence ID" value="TIB07342.1"/>
    <property type="molecule type" value="Genomic_DNA"/>
</dbReference>
<dbReference type="PANTHER" id="PTHR10520">
    <property type="entry name" value="TRIFUNCTIONAL PURINE BIOSYNTHETIC PROTEIN ADENOSINE-3-RELATED"/>
    <property type="match status" value="1"/>
</dbReference>
<evidence type="ECO:0000256" key="10">
    <source>
        <dbReference type="ARBA" id="ARBA00022598"/>
    </source>
</evidence>
<organism evidence="26 28">
    <name type="scientific">Wallemia ichthyophaga</name>
    <dbReference type="NCBI Taxonomy" id="245174"/>
    <lineage>
        <taxon>Eukaryota</taxon>
        <taxon>Fungi</taxon>
        <taxon>Dikarya</taxon>
        <taxon>Basidiomycota</taxon>
        <taxon>Wallemiomycotina</taxon>
        <taxon>Wallemiomycetes</taxon>
        <taxon>Wallemiales</taxon>
        <taxon>Wallemiaceae</taxon>
        <taxon>Wallemia</taxon>
    </lineage>
</organism>
<evidence type="ECO:0000256" key="13">
    <source>
        <dbReference type="ARBA" id="ARBA00022755"/>
    </source>
</evidence>
<dbReference type="Gene3D" id="3.30.1330.10">
    <property type="entry name" value="PurM-like, N-terminal domain"/>
    <property type="match status" value="1"/>
</dbReference>
<evidence type="ECO:0000313" key="26">
    <source>
        <dbReference type="EMBL" id="TIB07342.1"/>
    </source>
</evidence>
<dbReference type="Proteomes" id="UP000306954">
    <property type="component" value="Unassembled WGS sequence"/>
</dbReference>
<keyword evidence="13" id="KW-0658">Purine biosynthesis</keyword>
<dbReference type="FunFam" id="3.30.1330.10:FF:000001">
    <property type="entry name" value="Phosphoribosylformylglycinamidine cyclo-ligase"/>
    <property type="match status" value="1"/>
</dbReference>
<evidence type="ECO:0000256" key="23">
    <source>
        <dbReference type="ARBA" id="ARBA00049057"/>
    </source>
</evidence>
<keyword evidence="11" id="KW-0479">Metal-binding</keyword>
<dbReference type="SUPFAM" id="SSF56042">
    <property type="entry name" value="PurM C-terminal domain-like"/>
    <property type="match status" value="1"/>
</dbReference>
<comment type="pathway">
    <text evidence="2">Purine metabolism; IMP biosynthesis via de novo pathway; 5-amino-1-(5-phospho-D-ribosyl)imidazole from N(2)-formyl-N(1)-(5-phospho-D-ribosyl)glycinamide: step 2/2.</text>
</comment>
<evidence type="ECO:0000256" key="16">
    <source>
        <dbReference type="ARBA" id="ARBA00023268"/>
    </source>
</evidence>
<dbReference type="OMA" id="EVMQACC"/>
<evidence type="ECO:0000256" key="7">
    <source>
        <dbReference type="ARBA" id="ARBA00013255"/>
    </source>
</evidence>
<dbReference type="InterPro" id="IPR013815">
    <property type="entry name" value="ATP_grasp_subdomain_1"/>
</dbReference>
<dbReference type="SUPFAM" id="SSF51246">
    <property type="entry name" value="Rudiment single hybrid motif"/>
    <property type="match status" value="1"/>
</dbReference>
<dbReference type="Pfam" id="PF00586">
    <property type="entry name" value="AIRS"/>
    <property type="match status" value="1"/>
</dbReference>
<evidence type="ECO:0000256" key="19">
    <source>
        <dbReference type="ARBA" id="ARBA00031908"/>
    </source>
</evidence>
<dbReference type="FunFam" id="3.90.650.10:FF:000011">
    <property type="entry name" value="Phosphoribosylformylglycinamidine cyclo-ligase"/>
    <property type="match status" value="1"/>
</dbReference>
<comment type="subcellular location">
    <subcellularLocation>
        <location evidence="1">Cytoplasm</location>
    </subcellularLocation>
</comment>
<dbReference type="Pfam" id="PF02844">
    <property type="entry name" value="GARS_N"/>
    <property type="match status" value="1"/>
</dbReference>
<dbReference type="InterPro" id="IPR020559">
    <property type="entry name" value="PRibGlycinamide_synth_CS"/>
</dbReference>
<evidence type="ECO:0000256" key="11">
    <source>
        <dbReference type="ARBA" id="ARBA00022723"/>
    </source>
</evidence>
<evidence type="ECO:0000256" key="21">
    <source>
        <dbReference type="ARBA" id="ARBA00033093"/>
    </source>
</evidence>
<dbReference type="HAMAP" id="MF_00741">
    <property type="entry name" value="AIRS"/>
    <property type="match status" value="1"/>
</dbReference>
<keyword evidence="12 24" id="KW-0547">Nucleotide-binding</keyword>
<evidence type="ECO:0000256" key="6">
    <source>
        <dbReference type="ARBA" id="ARBA00013047"/>
    </source>
</evidence>
<dbReference type="GO" id="GO:0004641">
    <property type="term" value="F:phosphoribosylformylglycinamidine cyclo-ligase activity"/>
    <property type="evidence" value="ECO:0007669"/>
    <property type="project" value="UniProtKB-EC"/>
</dbReference>
<dbReference type="GO" id="GO:0005524">
    <property type="term" value="F:ATP binding"/>
    <property type="evidence" value="ECO:0007669"/>
    <property type="project" value="UniProtKB-UniRule"/>
</dbReference>
<keyword evidence="9" id="KW-0963">Cytoplasm</keyword>
<dbReference type="InterPro" id="IPR036676">
    <property type="entry name" value="PurM-like_C_sf"/>
</dbReference>
<evidence type="ECO:0000256" key="9">
    <source>
        <dbReference type="ARBA" id="ARBA00022490"/>
    </source>
</evidence>
<evidence type="ECO:0000256" key="4">
    <source>
        <dbReference type="ARBA" id="ARBA00007423"/>
    </source>
</evidence>
<dbReference type="GO" id="GO:0046084">
    <property type="term" value="P:adenine biosynthetic process"/>
    <property type="evidence" value="ECO:0007669"/>
    <property type="project" value="TreeGrafter"/>
</dbReference>
<dbReference type="InterPro" id="IPR020562">
    <property type="entry name" value="PRibGlycinamide_synth_N"/>
</dbReference>
<comment type="caution">
    <text evidence="26">The sequence shown here is derived from an EMBL/GenBank/DDBJ whole genome shotgun (WGS) entry which is preliminary data.</text>
</comment>
<dbReference type="SMART" id="SM01210">
    <property type="entry name" value="GARS_C"/>
    <property type="match status" value="1"/>
</dbReference>
<feature type="domain" description="ATP-grasp" evidence="25">
    <location>
        <begin position="108"/>
        <end position="320"/>
    </location>
</feature>
<dbReference type="Pfam" id="PF02769">
    <property type="entry name" value="AIRS_C"/>
    <property type="match status" value="1"/>
</dbReference>
<dbReference type="InterPro" id="IPR020561">
    <property type="entry name" value="PRibGlycinamid_synth_ATP-grasp"/>
</dbReference>
<dbReference type="Gene3D" id="3.90.600.10">
    <property type="entry name" value="Phosphoribosylglycinamide synthetase, C-terminal domain"/>
    <property type="match status" value="1"/>
</dbReference>
<dbReference type="Pfam" id="PF01071">
    <property type="entry name" value="GARS_A"/>
    <property type="match status" value="1"/>
</dbReference>
<keyword evidence="10" id="KW-0436">Ligase</keyword>
<evidence type="ECO:0000256" key="12">
    <source>
        <dbReference type="ARBA" id="ARBA00022741"/>
    </source>
</evidence>
<evidence type="ECO:0000313" key="29">
    <source>
        <dbReference type="Proteomes" id="UP000310689"/>
    </source>
</evidence>
<dbReference type="SUPFAM" id="SSF55326">
    <property type="entry name" value="PurM N-terminal domain-like"/>
    <property type="match status" value="1"/>
</dbReference>
<evidence type="ECO:0000256" key="17">
    <source>
        <dbReference type="ARBA" id="ARBA00029388"/>
    </source>
</evidence>
<gene>
    <name evidence="27" type="ORF">E3P86_03837</name>
    <name evidence="26" type="ORF">E3P90_04111</name>
</gene>
<evidence type="ECO:0000256" key="14">
    <source>
        <dbReference type="ARBA" id="ARBA00022840"/>
    </source>
</evidence>
<dbReference type="NCBIfam" id="TIGR00877">
    <property type="entry name" value="purD"/>
    <property type="match status" value="1"/>
</dbReference>
<comment type="similarity">
    <text evidence="18">In the C-terminal section; belongs to the AIR synthase family.</text>
</comment>
<accession>A0A4T0KD59</accession>
<dbReference type="Gene3D" id="3.30.470.20">
    <property type="entry name" value="ATP-grasp fold, B domain"/>
    <property type="match status" value="1"/>
</dbReference>
<dbReference type="GO" id="GO:0046872">
    <property type="term" value="F:metal ion binding"/>
    <property type="evidence" value="ECO:0007669"/>
    <property type="project" value="UniProtKB-KW"/>
</dbReference>
<dbReference type="Proteomes" id="UP000310689">
    <property type="component" value="Unassembled WGS sequence"/>
</dbReference>
<dbReference type="InterPro" id="IPR037123">
    <property type="entry name" value="PRibGlycinamide_synth_C_sf"/>
</dbReference>
<dbReference type="SMART" id="SM01209">
    <property type="entry name" value="GARS_A"/>
    <property type="match status" value="1"/>
</dbReference>
<dbReference type="GO" id="GO:0005829">
    <property type="term" value="C:cytosol"/>
    <property type="evidence" value="ECO:0007669"/>
    <property type="project" value="TreeGrafter"/>
</dbReference>
<evidence type="ECO:0000256" key="8">
    <source>
        <dbReference type="ARBA" id="ARBA00020367"/>
    </source>
</evidence>
<dbReference type="InterPro" id="IPR004733">
    <property type="entry name" value="PurM_cligase"/>
</dbReference>
<evidence type="ECO:0000313" key="28">
    <source>
        <dbReference type="Proteomes" id="UP000306954"/>
    </source>
</evidence>
<dbReference type="EC" id="6.3.4.13" evidence="7"/>
<evidence type="ECO:0000259" key="25">
    <source>
        <dbReference type="PROSITE" id="PS50975"/>
    </source>
</evidence>
<dbReference type="SUPFAM" id="SSF56059">
    <property type="entry name" value="Glutathione synthetase ATP-binding domain-like"/>
    <property type="match status" value="1"/>
</dbReference>
<dbReference type="UniPathway" id="UPA00074">
    <property type="reaction ID" value="UER00125"/>
</dbReference>
<comment type="catalytic activity">
    <reaction evidence="23">
        <text>2-formamido-N(1)-(5-O-phospho-beta-D-ribosyl)acetamidine + ATP = 5-amino-1-(5-phospho-beta-D-ribosyl)imidazole + ADP + phosphate + H(+)</text>
        <dbReference type="Rhea" id="RHEA:23032"/>
        <dbReference type="ChEBI" id="CHEBI:15378"/>
        <dbReference type="ChEBI" id="CHEBI:30616"/>
        <dbReference type="ChEBI" id="CHEBI:43474"/>
        <dbReference type="ChEBI" id="CHEBI:137981"/>
        <dbReference type="ChEBI" id="CHEBI:147287"/>
        <dbReference type="ChEBI" id="CHEBI:456216"/>
        <dbReference type="EC" id="6.3.3.1"/>
    </reaction>
</comment>
<evidence type="ECO:0000313" key="27">
    <source>
        <dbReference type="EMBL" id="TIB28539.1"/>
    </source>
</evidence>
<comment type="catalytic activity">
    <reaction evidence="22">
        <text>5-phospho-beta-D-ribosylamine + glycine + ATP = N(1)-(5-phospho-beta-D-ribosyl)glycinamide + ADP + phosphate + H(+)</text>
        <dbReference type="Rhea" id="RHEA:17453"/>
        <dbReference type="ChEBI" id="CHEBI:15378"/>
        <dbReference type="ChEBI" id="CHEBI:30616"/>
        <dbReference type="ChEBI" id="CHEBI:43474"/>
        <dbReference type="ChEBI" id="CHEBI:57305"/>
        <dbReference type="ChEBI" id="CHEBI:58681"/>
        <dbReference type="ChEBI" id="CHEBI:143788"/>
        <dbReference type="ChEBI" id="CHEBI:456216"/>
        <dbReference type="EC" id="6.3.4.13"/>
    </reaction>
</comment>
<dbReference type="Gene3D" id="3.30.1490.20">
    <property type="entry name" value="ATP-grasp fold, A domain"/>
    <property type="match status" value="1"/>
</dbReference>
<dbReference type="EC" id="6.3.3.1" evidence="6"/>
<evidence type="ECO:0000256" key="24">
    <source>
        <dbReference type="PROSITE-ProRule" id="PRU00409"/>
    </source>
</evidence>
<dbReference type="CDD" id="cd02196">
    <property type="entry name" value="PurM"/>
    <property type="match status" value="1"/>
</dbReference>
<dbReference type="Gene3D" id="3.90.650.10">
    <property type="entry name" value="PurM-like C-terminal domain"/>
    <property type="match status" value="1"/>
</dbReference>
<dbReference type="InterPro" id="IPR011761">
    <property type="entry name" value="ATP-grasp"/>
</dbReference>
<dbReference type="InterPro" id="IPR020560">
    <property type="entry name" value="PRibGlycinamide_synth_C-dom"/>
</dbReference>
<comment type="similarity">
    <text evidence="4">In the N-terminal section; belongs to the GARS family.</text>
</comment>
<dbReference type="PANTHER" id="PTHR10520:SF12">
    <property type="entry name" value="TRIFUNCTIONAL PURINE BIOSYNTHETIC PROTEIN ADENOSINE-3"/>
    <property type="match status" value="1"/>
</dbReference>
<dbReference type="Pfam" id="PF02843">
    <property type="entry name" value="GARS_C"/>
    <property type="match status" value="1"/>
</dbReference>
<dbReference type="InterPro" id="IPR036921">
    <property type="entry name" value="PurM-like_N_sf"/>
</dbReference>
<dbReference type="InterPro" id="IPR016188">
    <property type="entry name" value="PurM-like_N"/>
</dbReference>
<keyword evidence="16" id="KW-0511">Multifunctional enzyme</keyword>
<evidence type="ECO:0000256" key="20">
    <source>
        <dbReference type="ARBA" id="ARBA00032931"/>
    </source>
</evidence>
<dbReference type="InterPro" id="IPR011054">
    <property type="entry name" value="Rudment_hybrid_motif"/>
</dbReference>
<evidence type="ECO:0000256" key="15">
    <source>
        <dbReference type="ARBA" id="ARBA00023211"/>
    </source>
</evidence>
<dbReference type="InterPro" id="IPR016185">
    <property type="entry name" value="PreATP-grasp_dom_sf"/>
</dbReference>
<dbReference type="PROSITE" id="PS00184">
    <property type="entry name" value="GARS"/>
    <property type="match status" value="1"/>
</dbReference>
<dbReference type="HAMAP" id="MF_00138">
    <property type="entry name" value="GARS"/>
    <property type="match status" value="1"/>
</dbReference>
<dbReference type="SUPFAM" id="SSF52440">
    <property type="entry name" value="PreATP-grasp domain"/>
    <property type="match status" value="1"/>
</dbReference>